<dbReference type="Pfam" id="PF00494">
    <property type="entry name" value="SQS_PSY"/>
    <property type="match status" value="1"/>
</dbReference>
<proteinExistence type="inferred from homology"/>
<keyword evidence="5" id="KW-0472">Membrane</keyword>
<evidence type="ECO:0000256" key="2">
    <source>
        <dbReference type="ARBA" id="ARBA00022792"/>
    </source>
</evidence>
<comment type="subcellular location">
    <subcellularLocation>
        <location evidence="1">Mitochondrion inner membrane</location>
    </subcellularLocation>
</comment>
<dbReference type="SUPFAM" id="SSF48576">
    <property type="entry name" value="Terpenoid synthases"/>
    <property type="match status" value="1"/>
</dbReference>
<name>A0A0B7NIM9_9FUNG</name>
<reference evidence="7 8" key="1">
    <citation type="submission" date="2014-09" db="EMBL/GenBank/DDBJ databases">
        <authorList>
            <person name="Ellenberger Sabrina"/>
        </authorList>
    </citation>
    <scope>NUCLEOTIDE SEQUENCE [LARGE SCALE GENOMIC DNA]</scope>
    <source>
        <strain evidence="7 8">CBS 412.66</strain>
    </source>
</reference>
<dbReference type="PANTHER" id="PTHR21181:SF13">
    <property type="entry name" value="NADH DEHYDROGENASE (UBIQUINONE) COMPLEX I, ASSEMBLY FACTOR 6"/>
    <property type="match status" value="1"/>
</dbReference>
<dbReference type="Proteomes" id="UP000054107">
    <property type="component" value="Unassembled WGS sequence"/>
</dbReference>
<organism evidence="7 8">
    <name type="scientific">Parasitella parasitica</name>
    <dbReference type="NCBI Taxonomy" id="35722"/>
    <lineage>
        <taxon>Eukaryota</taxon>
        <taxon>Fungi</taxon>
        <taxon>Fungi incertae sedis</taxon>
        <taxon>Mucoromycota</taxon>
        <taxon>Mucoromycotina</taxon>
        <taxon>Mucoromycetes</taxon>
        <taxon>Mucorales</taxon>
        <taxon>Mucorineae</taxon>
        <taxon>Mucoraceae</taxon>
        <taxon>Parasitella</taxon>
    </lineage>
</organism>
<dbReference type="AlphaFoldDB" id="A0A0B7NIM9"/>
<dbReference type="InterPro" id="IPR002060">
    <property type="entry name" value="Squ/phyt_synthse"/>
</dbReference>
<evidence type="ECO:0000256" key="1">
    <source>
        <dbReference type="ARBA" id="ARBA00004273"/>
    </source>
</evidence>
<keyword evidence="2" id="KW-0999">Mitochondrion inner membrane</keyword>
<evidence type="ECO:0000313" key="7">
    <source>
        <dbReference type="EMBL" id="CEP15212.1"/>
    </source>
</evidence>
<dbReference type="GO" id="GO:0005743">
    <property type="term" value="C:mitochondrial inner membrane"/>
    <property type="evidence" value="ECO:0007669"/>
    <property type="project" value="UniProtKB-SubCell"/>
</dbReference>
<keyword evidence="4" id="KW-0496">Mitochondrion</keyword>
<sequence length="313" mass="36011">MALLLQSRRQAILHTKIFAATRYHSTVSSERMQNALNYCKDSVSRLRDYEGYLCVPFFPAELRNTQYAIRAFNVELASIRENVSKPEIGKMRMQFWKDTIDKIYAGHPPEQPIALALSEALKSTKMSALWMKRIISERVCSSNLDDHQFMTLKDMENYSENTQSSLLYLQLESLGVKDVNADHAISHIGKMIGIATFLRSMPFHVSQKRLVLPAEITAKHNLVQENVFRGEIDGMEDAVYDVATAAYDQLLTARSLMSQIPREAFPAFLSAIPYVRYLENLEKANFNVFDVKLQKKDWKLPIVMYRSFRTHTI</sequence>
<accession>A0A0B7NIM9</accession>
<dbReference type="STRING" id="35722.A0A0B7NIM9"/>
<evidence type="ECO:0008006" key="9">
    <source>
        <dbReference type="Google" id="ProtNLM"/>
    </source>
</evidence>
<evidence type="ECO:0000313" key="8">
    <source>
        <dbReference type="Proteomes" id="UP000054107"/>
    </source>
</evidence>
<keyword evidence="3" id="KW-0809">Transit peptide</keyword>
<gene>
    <name evidence="7" type="primary">PARPA_09417.1 scaffold 36645</name>
</gene>
<evidence type="ECO:0000256" key="5">
    <source>
        <dbReference type="ARBA" id="ARBA00023136"/>
    </source>
</evidence>
<dbReference type="InterPro" id="IPR008949">
    <property type="entry name" value="Isoprenoid_synthase_dom_sf"/>
</dbReference>
<keyword evidence="8" id="KW-1185">Reference proteome</keyword>
<evidence type="ECO:0000256" key="3">
    <source>
        <dbReference type="ARBA" id="ARBA00022946"/>
    </source>
</evidence>
<dbReference type="Gene3D" id="1.10.600.10">
    <property type="entry name" value="Farnesyl Diphosphate Synthase"/>
    <property type="match status" value="1"/>
</dbReference>
<protein>
    <recommendedName>
        <fullName evidence="9">NADH dehydrogenase (Ubiquinone) complex I, assembly factor 6</fullName>
    </recommendedName>
</protein>
<comment type="similarity">
    <text evidence="6">Belongs to the NDUFAF6 family.</text>
</comment>
<dbReference type="GO" id="GO:0032981">
    <property type="term" value="P:mitochondrial respiratory chain complex I assembly"/>
    <property type="evidence" value="ECO:0007669"/>
    <property type="project" value="TreeGrafter"/>
</dbReference>
<evidence type="ECO:0000256" key="4">
    <source>
        <dbReference type="ARBA" id="ARBA00023128"/>
    </source>
</evidence>
<dbReference type="PANTHER" id="PTHR21181">
    <property type="match status" value="1"/>
</dbReference>
<dbReference type="OrthoDB" id="270318at2759"/>
<dbReference type="EMBL" id="LN732021">
    <property type="protein sequence ID" value="CEP15212.1"/>
    <property type="molecule type" value="Genomic_DNA"/>
</dbReference>
<evidence type="ECO:0000256" key="6">
    <source>
        <dbReference type="ARBA" id="ARBA00038273"/>
    </source>
</evidence>